<dbReference type="AlphaFoldDB" id="A0A098KXE8"/>
<evidence type="ECO:0000313" key="2">
    <source>
        <dbReference type="Proteomes" id="UP000030759"/>
    </source>
</evidence>
<organism evidence="1 2">
    <name type="scientific">Cricetulus griseus</name>
    <name type="common">Chinese hamster</name>
    <name type="synonym">Cricetulus barabensis griseus</name>
    <dbReference type="NCBI Taxonomy" id="10029"/>
    <lineage>
        <taxon>Eukaryota</taxon>
        <taxon>Metazoa</taxon>
        <taxon>Chordata</taxon>
        <taxon>Craniata</taxon>
        <taxon>Vertebrata</taxon>
        <taxon>Euteleostomi</taxon>
        <taxon>Mammalia</taxon>
        <taxon>Eutheria</taxon>
        <taxon>Euarchontoglires</taxon>
        <taxon>Glires</taxon>
        <taxon>Rodentia</taxon>
        <taxon>Myomorpha</taxon>
        <taxon>Muroidea</taxon>
        <taxon>Cricetidae</taxon>
        <taxon>Cricetinae</taxon>
        <taxon>Cricetulus</taxon>
    </lineage>
</organism>
<proteinExistence type="predicted"/>
<gene>
    <name evidence="1" type="ORF">H671_1g2066</name>
</gene>
<evidence type="ECO:0000313" key="1">
    <source>
        <dbReference type="EMBL" id="ERE89866.1"/>
    </source>
</evidence>
<accession>A0A098KXE8</accession>
<sequence>MTLFKPEGTVKSWKTGLFEQFFDKCKDSSTRVADLIVVTLSKGNSIVCFYELEKSSTNTKLRQYSNAMLITAPKDSPWLQTLQTSSEVTSVTFSQNGIQDQLHESHLKCPSANSTKERAVT</sequence>
<dbReference type="Proteomes" id="UP000030759">
    <property type="component" value="Unassembled WGS sequence"/>
</dbReference>
<name>A0A098KXE8_CRIGR</name>
<reference evidence="2" key="1">
    <citation type="journal article" date="2013" name="Nat. Biotechnol.">
        <title>Chinese hamster genome sequenced from sorted chromosomes.</title>
        <authorList>
            <person name="Brinkrolf K."/>
            <person name="Rupp O."/>
            <person name="Laux H."/>
            <person name="Kollin F."/>
            <person name="Ernst W."/>
            <person name="Linke B."/>
            <person name="Kofler R."/>
            <person name="Romand S."/>
            <person name="Hesse F."/>
            <person name="Budach W.E."/>
            <person name="Galosy S."/>
            <person name="Muller D."/>
            <person name="Noll T."/>
            <person name="Wienberg J."/>
            <person name="Jostock T."/>
            <person name="Leonard M."/>
            <person name="Grillari J."/>
            <person name="Tauch A."/>
            <person name="Goesmann A."/>
            <person name="Helk B."/>
            <person name="Mott J.E."/>
            <person name="Puhler A."/>
            <person name="Borth N."/>
        </authorList>
    </citation>
    <scope>NUCLEOTIDE SEQUENCE [LARGE SCALE GENOMIC DNA]</scope>
    <source>
        <strain evidence="2">17A/GY</strain>
    </source>
</reference>
<protein>
    <submittedName>
        <fullName evidence="1">Uncharacterized protein</fullName>
    </submittedName>
</protein>
<dbReference type="EMBL" id="KE664543">
    <property type="protein sequence ID" value="ERE89866.1"/>
    <property type="molecule type" value="Genomic_DNA"/>
</dbReference>